<comment type="caution">
    <text evidence="13">The sequence shown here is derived from an EMBL/GenBank/DDBJ whole genome shotgun (WGS) entry which is preliminary data.</text>
</comment>
<feature type="transmembrane region" description="Helical" evidence="12">
    <location>
        <begin position="262"/>
        <end position="282"/>
    </location>
</feature>
<feature type="transmembrane region" description="Helical" evidence="12">
    <location>
        <begin position="78"/>
        <end position="97"/>
    </location>
</feature>
<evidence type="ECO:0000256" key="9">
    <source>
        <dbReference type="ARBA" id="ARBA00023136"/>
    </source>
</evidence>
<dbReference type="CDD" id="cd11492">
    <property type="entry name" value="SLC5sbd_NIS-SMVT"/>
    <property type="match status" value="1"/>
</dbReference>
<keyword evidence="8" id="KW-0406">Ion transport</keyword>
<evidence type="ECO:0000313" key="14">
    <source>
        <dbReference type="Proteomes" id="UP001107558"/>
    </source>
</evidence>
<keyword evidence="14" id="KW-1185">Reference proteome</keyword>
<evidence type="ECO:0000256" key="7">
    <source>
        <dbReference type="ARBA" id="ARBA00023053"/>
    </source>
</evidence>
<evidence type="ECO:0000256" key="4">
    <source>
        <dbReference type="ARBA" id="ARBA00022475"/>
    </source>
</evidence>
<accession>A0A9J6CHA0</accession>
<keyword evidence="7" id="KW-0915">Sodium</keyword>
<dbReference type="GO" id="GO:0005886">
    <property type="term" value="C:plasma membrane"/>
    <property type="evidence" value="ECO:0007669"/>
    <property type="project" value="UniProtKB-SubCell"/>
</dbReference>
<dbReference type="PANTHER" id="PTHR42985:SF5">
    <property type="entry name" value="FI02094P-RELATED"/>
    <property type="match status" value="1"/>
</dbReference>
<feature type="transmembrane region" description="Helical" evidence="12">
    <location>
        <begin position="151"/>
        <end position="174"/>
    </location>
</feature>
<dbReference type="AlphaFoldDB" id="A0A9J6CHA0"/>
<dbReference type="GO" id="GO:0015293">
    <property type="term" value="F:symporter activity"/>
    <property type="evidence" value="ECO:0007669"/>
    <property type="project" value="TreeGrafter"/>
</dbReference>
<evidence type="ECO:0000256" key="12">
    <source>
        <dbReference type="SAM" id="Phobius"/>
    </source>
</evidence>
<feature type="transmembrane region" description="Helical" evidence="12">
    <location>
        <begin position="29"/>
        <end position="48"/>
    </location>
</feature>
<dbReference type="Gene3D" id="1.20.1730.10">
    <property type="entry name" value="Sodium/glucose cotransporter"/>
    <property type="match status" value="1"/>
</dbReference>
<evidence type="ECO:0000256" key="10">
    <source>
        <dbReference type="ARBA" id="ARBA00023201"/>
    </source>
</evidence>
<evidence type="ECO:0000256" key="2">
    <source>
        <dbReference type="ARBA" id="ARBA00006434"/>
    </source>
</evidence>
<dbReference type="Proteomes" id="UP001107558">
    <property type="component" value="Chromosome 1"/>
</dbReference>
<dbReference type="EMBL" id="JADBJN010000001">
    <property type="protein sequence ID" value="KAG5681247.1"/>
    <property type="molecule type" value="Genomic_DNA"/>
</dbReference>
<evidence type="ECO:0000256" key="5">
    <source>
        <dbReference type="ARBA" id="ARBA00022692"/>
    </source>
</evidence>
<dbReference type="PROSITE" id="PS50283">
    <property type="entry name" value="NA_SOLUT_SYMP_3"/>
    <property type="match status" value="1"/>
</dbReference>
<feature type="transmembrane region" description="Helical" evidence="12">
    <location>
        <begin position="533"/>
        <end position="557"/>
    </location>
</feature>
<comment type="similarity">
    <text evidence="2 11">Belongs to the sodium:solute symporter (SSF) (TC 2.A.21) family.</text>
</comment>
<dbReference type="InterPro" id="IPR051163">
    <property type="entry name" value="Sodium:Solute_Symporter_SSF"/>
</dbReference>
<evidence type="ECO:0000256" key="3">
    <source>
        <dbReference type="ARBA" id="ARBA00022448"/>
    </source>
</evidence>
<keyword evidence="3" id="KW-0813">Transport</keyword>
<comment type="subcellular location">
    <subcellularLocation>
        <location evidence="1">Cell membrane</location>
        <topology evidence="1">Multi-pass membrane protein</topology>
    </subcellularLocation>
</comment>
<feature type="transmembrane region" description="Helical" evidence="12">
    <location>
        <begin position="433"/>
        <end position="458"/>
    </location>
</feature>
<feature type="transmembrane region" description="Helical" evidence="12">
    <location>
        <begin position="218"/>
        <end position="242"/>
    </location>
</feature>
<keyword evidence="9 12" id="KW-0472">Membrane</keyword>
<evidence type="ECO:0000256" key="6">
    <source>
        <dbReference type="ARBA" id="ARBA00022989"/>
    </source>
</evidence>
<dbReference type="NCBIfam" id="TIGR00813">
    <property type="entry name" value="sss"/>
    <property type="match status" value="1"/>
</dbReference>
<dbReference type="InterPro" id="IPR038377">
    <property type="entry name" value="Na/Glc_symporter_sf"/>
</dbReference>
<feature type="transmembrane region" description="Helical" evidence="12">
    <location>
        <begin position="109"/>
        <end position="131"/>
    </location>
</feature>
<dbReference type="GO" id="GO:0006814">
    <property type="term" value="P:sodium ion transport"/>
    <property type="evidence" value="ECO:0007669"/>
    <property type="project" value="UniProtKB-KW"/>
</dbReference>
<keyword evidence="10" id="KW-0739">Sodium transport</keyword>
<evidence type="ECO:0000256" key="8">
    <source>
        <dbReference type="ARBA" id="ARBA00023065"/>
    </source>
</evidence>
<proteinExistence type="inferred from homology"/>
<feature type="transmembrane region" description="Helical" evidence="12">
    <location>
        <begin position="363"/>
        <end position="387"/>
    </location>
</feature>
<evidence type="ECO:0000313" key="13">
    <source>
        <dbReference type="EMBL" id="KAG5681247.1"/>
    </source>
</evidence>
<keyword evidence="4" id="KW-1003">Cell membrane</keyword>
<dbReference type="InterPro" id="IPR001734">
    <property type="entry name" value="Na/solute_symporter"/>
</dbReference>
<reference evidence="13" key="1">
    <citation type="submission" date="2021-03" db="EMBL/GenBank/DDBJ databases">
        <title>Chromosome level genome of the anhydrobiotic midge Polypedilum vanderplanki.</title>
        <authorList>
            <person name="Yoshida Y."/>
            <person name="Kikawada T."/>
            <person name="Gusev O."/>
        </authorList>
    </citation>
    <scope>NUCLEOTIDE SEQUENCE</scope>
    <source>
        <strain evidence="13">NIAS01</strain>
        <tissue evidence="13">Whole body or cell culture</tissue>
    </source>
</reference>
<dbReference type="Pfam" id="PF00474">
    <property type="entry name" value="SSF"/>
    <property type="match status" value="1"/>
</dbReference>
<feature type="transmembrane region" description="Helical" evidence="12">
    <location>
        <begin position="186"/>
        <end position="206"/>
    </location>
</feature>
<organism evidence="13 14">
    <name type="scientific">Polypedilum vanderplanki</name>
    <name type="common">Sleeping chironomid midge</name>
    <dbReference type="NCBI Taxonomy" id="319348"/>
    <lineage>
        <taxon>Eukaryota</taxon>
        <taxon>Metazoa</taxon>
        <taxon>Ecdysozoa</taxon>
        <taxon>Arthropoda</taxon>
        <taxon>Hexapoda</taxon>
        <taxon>Insecta</taxon>
        <taxon>Pterygota</taxon>
        <taxon>Neoptera</taxon>
        <taxon>Endopterygota</taxon>
        <taxon>Diptera</taxon>
        <taxon>Nematocera</taxon>
        <taxon>Chironomoidea</taxon>
        <taxon>Chironomidae</taxon>
        <taxon>Chironominae</taxon>
        <taxon>Polypedilum</taxon>
        <taxon>Polypedilum</taxon>
    </lineage>
</organism>
<dbReference type="PANTHER" id="PTHR42985">
    <property type="entry name" value="SODIUM-COUPLED MONOCARBOXYLATE TRANSPORTER"/>
    <property type="match status" value="1"/>
</dbReference>
<evidence type="ECO:0000256" key="11">
    <source>
        <dbReference type="RuleBase" id="RU362091"/>
    </source>
</evidence>
<feature type="transmembrane region" description="Helical" evidence="12">
    <location>
        <begin position="407"/>
        <end position="427"/>
    </location>
</feature>
<evidence type="ECO:0000256" key="1">
    <source>
        <dbReference type="ARBA" id="ARBA00004651"/>
    </source>
</evidence>
<feature type="transmembrane region" description="Helical" evidence="12">
    <location>
        <begin position="303"/>
        <end position="328"/>
    </location>
</feature>
<gene>
    <name evidence="13" type="ORF">PVAND_010698</name>
</gene>
<protein>
    <recommendedName>
        <fullName evidence="15">Sodium/solute symporter</fullName>
    </recommendedName>
</protein>
<keyword evidence="5 12" id="KW-0812">Transmembrane</keyword>
<sequence>MDENQKNQQGNDAVEDLRNSLKHFGVVDYLVFGILLLSCTIVGLYFGYTDYQKKKRVKNQRRGSEAMDYLVGGRNMKVFPVAMSLVASCISGIALLGTSTEIYLYGAQYAYILIGYTIAALIVNYTIIPIFHELQITSAYEYLQMRFDVKVCIFGSAMYSLSTLLWMPIAIYVPALAFSQTTGIDVHMITPIVMGICIFYTCLGGIKAVVWTDVIQIMLMYGTLVVIIVRGTSLVGGFSVVIEKNIESGRLAPPDFNFDPTLRTSFWIMVIGGSFFRLYAGINQSMIQRYMALKNVHVARKCQYVYLGGIIILNLMCYYNGLLLYAYFYDCDPLTTKLAKAKDQLMPLLVMEILRDIPGMPGLFIAGVFSAALSSLSTALNSFSAVVLEDFCKPFAKDGVSERTSAIIMRMTVLVVGVMSVALVYVVQHMGSVLQLAYTIPSVAFGPMLGIYIIGLCIPHIGKRATFYGALTGCSVMIAFISKVQIEVALGKISHPIKPVSIDGCTYDFVATNMTTNINEPSVTERNIFHISFIYYTLLGSVIVIVTSILYSFIVGFNDLSDVDINLLAPFLRKYFKNAERDDEDKKYQIILDRDSIIDKKKNCDE</sequence>
<keyword evidence="6 12" id="KW-1133">Transmembrane helix</keyword>
<name>A0A9J6CHA0_POLVA</name>
<dbReference type="OrthoDB" id="6132759at2759"/>
<feature type="transmembrane region" description="Helical" evidence="12">
    <location>
        <begin position="465"/>
        <end position="486"/>
    </location>
</feature>
<evidence type="ECO:0008006" key="15">
    <source>
        <dbReference type="Google" id="ProtNLM"/>
    </source>
</evidence>